<comment type="caution">
    <text evidence="1">The sequence shown here is derived from an EMBL/GenBank/DDBJ whole genome shotgun (WGS) entry which is preliminary data.</text>
</comment>
<keyword evidence="2" id="KW-1185">Reference proteome</keyword>
<proteinExistence type="predicted"/>
<name>A0A9W6LCS0_9BACT</name>
<protein>
    <submittedName>
        <fullName evidence="1">Uncharacterized protein</fullName>
    </submittedName>
</protein>
<dbReference type="RefSeq" id="WP_214186189.1">
    <property type="nucleotide sequence ID" value="NZ_BSDS01000001.1"/>
</dbReference>
<accession>A0A9W6LCS0</accession>
<evidence type="ECO:0000313" key="2">
    <source>
        <dbReference type="Proteomes" id="UP001144352"/>
    </source>
</evidence>
<dbReference type="Proteomes" id="UP001144352">
    <property type="component" value="Unassembled WGS sequence"/>
</dbReference>
<organism evidence="1 2">
    <name type="scientific">Geobacter hydrogenophilus</name>
    <dbReference type="NCBI Taxonomy" id="40983"/>
    <lineage>
        <taxon>Bacteria</taxon>
        <taxon>Pseudomonadati</taxon>
        <taxon>Thermodesulfobacteriota</taxon>
        <taxon>Desulfuromonadia</taxon>
        <taxon>Geobacterales</taxon>
        <taxon>Geobacteraceae</taxon>
        <taxon>Geobacter</taxon>
    </lineage>
</organism>
<reference evidence="1" key="1">
    <citation type="submission" date="2022-12" db="EMBL/GenBank/DDBJ databases">
        <title>Reference genome sequencing for broad-spectrum identification of bacterial and archaeal isolates by mass spectrometry.</title>
        <authorList>
            <person name="Sekiguchi Y."/>
            <person name="Tourlousse D.M."/>
        </authorList>
    </citation>
    <scope>NUCLEOTIDE SEQUENCE</scope>
    <source>
        <strain evidence="1">H2</strain>
    </source>
</reference>
<gene>
    <name evidence="1" type="ORF">GHYDROH2_15550</name>
</gene>
<dbReference type="AlphaFoldDB" id="A0A9W6LCS0"/>
<evidence type="ECO:0000313" key="1">
    <source>
        <dbReference type="EMBL" id="GLI38054.1"/>
    </source>
</evidence>
<dbReference type="EMBL" id="BSDS01000001">
    <property type="protein sequence ID" value="GLI38054.1"/>
    <property type="molecule type" value="Genomic_DNA"/>
</dbReference>
<sequence length="50" mass="5441">MEGSKRFGETYRTWATGEKTEGICEVCGGELEIDPESGEQSCPSCDNPEP</sequence>